<organism evidence="5 6">
    <name type="scientific">Spiribacter salilacus</name>
    <dbReference type="NCBI Taxonomy" id="2664894"/>
    <lineage>
        <taxon>Bacteria</taxon>
        <taxon>Pseudomonadati</taxon>
        <taxon>Pseudomonadota</taxon>
        <taxon>Gammaproteobacteria</taxon>
        <taxon>Chromatiales</taxon>
        <taxon>Ectothiorhodospiraceae</taxon>
        <taxon>Spiribacter</taxon>
    </lineage>
</organism>
<evidence type="ECO:0000313" key="6">
    <source>
        <dbReference type="Proteomes" id="UP000433788"/>
    </source>
</evidence>
<evidence type="ECO:0000313" key="5">
    <source>
        <dbReference type="EMBL" id="MRH78827.1"/>
    </source>
</evidence>
<dbReference type="Pfam" id="PF01546">
    <property type="entry name" value="Peptidase_M20"/>
    <property type="match status" value="1"/>
</dbReference>
<accession>A0A6N7QWX6</accession>
<dbReference type="InterPro" id="IPR051458">
    <property type="entry name" value="Cyt/Met_Dipeptidase"/>
</dbReference>
<dbReference type="AlphaFoldDB" id="A0A6N7QWX6"/>
<keyword evidence="2" id="KW-0479">Metal-binding</keyword>
<dbReference type="InterPro" id="IPR011650">
    <property type="entry name" value="Peptidase_M20_dimer"/>
</dbReference>
<keyword evidence="3 5" id="KW-0378">Hydrolase</keyword>
<name>A0A6N7QWX6_9GAMM</name>
<reference evidence="5 6" key="1">
    <citation type="submission" date="2019-11" db="EMBL/GenBank/DDBJ databases">
        <authorList>
            <person name="Zhang X.Y."/>
        </authorList>
    </citation>
    <scope>NUCLEOTIDE SEQUENCE [LARGE SCALE GENOMIC DNA]</scope>
    <source>
        <strain evidence="5 6">C176</strain>
    </source>
</reference>
<dbReference type="RefSeq" id="WP_153719849.1">
    <property type="nucleotide sequence ID" value="NZ_WJPP01000004.1"/>
</dbReference>
<dbReference type="InterPro" id="IPR002933">
    <property type="entry name" value="Peptidase_M20"/>
</dbReference>
<evidence type="ECO:0000256" key="2">
    <source>
        <dbReference type="ARBA" id="ARBA00022723"/>
    </source>
</evidence>
<protein>
    <submittedName>
        <fullName evidence="5">M20/M25/M40 family metallo-hydrolase</fullName>
    </submittedName>
</protein>
<feature type="domain" description="Peptidase M20 dimerisation" evidence="4">
    <location>
        <begin position="198"/>
        <end position="355"/>
    </location>
</feature>
<evidence type="ECO:0000256" key="1">
    <source>
        <dbReference type="ARBA" id="ARBA00022670"/>
    </source>
</evidence>
<dbReference type="Pfam" id="PF07687">
    <property type="entry name" value="M20_dimer"/>
    <property type="match status" value="1"/>
</dbReference>
<dbReference type="GO" id="GO:0006508">
    <property type="term" value="P:proteolysis"/>
    <property type="evidence" value="ECO:0007669"/>
    <property type="project" value="UniProtKB-KW"/>
</dbReference>
<dbReference type="SUPFAM" id="SSF53187">
    <property type="entry name" value="Zn-dependent exopeptidases"/>
    <property type="match status" value="1"/>
</dbReference>
<dbReference type="PANTHER" id="PTHR43270:SF4">
    <property type="entry name" value="CARNOSINE DIPEPTIDASE 2, ISOFORM A"/>
    <property type="match status" value="1"/>
</dbReference>
<dbReference type="Gene3D" id="3.40.630.10">
    <property type="entry name" value="Zn peptidases"/>
    <property type="match status" value="1"/>
</dbReference>
<keyword evidence="1" id="KW-0645">Protease</keyword>
<sequence length="465" mass="49263">MQKALDTAWEQHILPTLMEFVRIPALSPGFDADWARNGHIDAAVALAENWCRQHAPEGTQIEVLRLPGRTPLLFVEIPGTGAGEAILYGHLDKQPESTGWDAGKGPWKPVIENDRLYGRGAADDGYAMFASLWAIRLLHDAGLPYPTCRLVIECAEESGSPDLPACLNHLGKRLGNPGLVVCLDSGCANYDQLWVTTSLRGMLAGDLTVKVLEAGVHSGDASGVVPSSFRIARELLDRIEDTTTGEIKLSALQATIPEERQQQAQTAAGVIGEQLAGKFPFTGSTQPLTDDPATLILNRTWRPWLEIIGAEGLPPTGEAGNVLRSGTTLRLSMRLPPTVPSSAAAQAMADALTANPPYGASVSFNGGGGADGWDAPAFSGWLGESLERASKTWFGKPAVFMGEGGSIPLMNLLAGKFPAAKFLVTGVLGPGSNAHGPNEFLHLPMARRLTGVVAEALTAQATTKE</sequence>
<dbReference type="Gene3D" id="3.30.70.360">
    <property type="match status" value="1"/>
</dbReference>
<dbReference type="PANTHER" id="PTHR43270">
    <property type="entry name" value="BETA-ALA-HIS DIPEPTIDASE"/>
    <property type="match status" value="1"/>
</dbReference>
<comment type="caution">
    <text evidence="5">The sequence shown here is derived from an EMBL/GenBank/DDBJ whole genome shotgun (WGS) entry which is preliminary data.</text>
</comment>
<dbReference type="GO" id="GO:0046872">
    <property type="term" value="F:metal ion binding"/>
    <property type="evidence" value="ECO:0007669"/>
    <property type="project" value="UniProtKB-KW"/>
</dbReference>
<dbReference type="Proteomes" id="UP000433788">
    <property type="component" value="Unassembled WGS sequence"/>
</dbReference>
<keyword evidence="6" id="KW-1185">Reference proteome</keyword>
<gene>
    <name evidence="5" type="ORF">GH984_08915</name>
</gene>
<dbReference type="GO" id="GO:0008233">
    <property type="term" value="F:peptidase activity"/>
    <property type="evidence" value="ECO:0007669"/>
    <property type="project" value="UniProtKB-KW"/>
</dbReference>
<evidence type="ECO:0000259" key="4">
    <source>
        <dbReference type="Pfam" id="PF07687"/>
    </source>
</evidence>
<dbReference type="EMBL" id="WJPP01000004">
    <property type="protein sequence ID" value="MRH78827.1"/>
    <property type="molecule type" value="Genomic_DNA"/>
</dbReference>
<proteinExistence type="predicted"/>
<evidence type="ECO:0000256" key="3">
    <source>
        <dbReference type="ARBA" id="ARBA00022801"/>
    </source>
</evidence>